<feature type="region of interest" description="Disordered" evidence="1">
    <location>
        <begin position="1035"/>
        <end position="1101"/>
    </location>
</feature>
<reference evidence="2 3" key="1">
    <citation type="submission" date="2021-06" db="EMBL/GenBank/DDBJ databases">
        <title>Caerostris extrusa draft genome.</title>
        <authorList>
            <person name="Kono N."/>
            <person name="Arakawa K."/>
        </authorList>
    </citation>
    <scope>NUCLEOTIDE SEQUENCE [LARGE SCALE GENOMIC DNA]</scope>
</reference>
<evidence type="ECO:0000313" key="2">
    <source>
        <dbReference type="EMBL" id="GIY99442.1"/>
    </source>
</evidence>
<keyword evidence="3" id="KW-1185">Reference proteome</keyword>
<gene>
    <name evidence="2" type="primary">AVEN_46951_1</name>
    <name evidence="2" type="ORF">CEXT_799311</name>
</gene>
<feature type="region of interest" description="Disordered" evidence="1">
    <location>
        <begin position="607"/>
        <end position="632"/>
    </location>
</feature>
<proteinExistence type="predicted"/>
<protein>
    <submittedName>
        <fullName evidence="2">Uncharacterized protein</fullName>
    </submittedName>
</protein>
<accession>A0AAV4XWB4</accession>
<feature type="compositionally biased region" description="Basic residues" evidence="1">
    <location>
        <begin position="222"/>
        <end position="232"/>
    </location>
</feature>
<dbReference type="EMBL" id="BPLR01001048">
    <property type="protein sequence ID" value="GIY99442.1"/>
    <property type="molecule type" value="Genomic_DNA"/>
</dbReference>
<feature type="compositionally biased region" description="Polar residues" evidence="1">
    <location>
        <begin position="99"/>
        <end position="111"/>
    </location>
</feature>
<dbReference type="AlphaFoldDB" id="A0AAV4XWB4"/>
<name>A0AAV4XWB4_CAEEX</name>
<dbReference type="Proteomes" id="UP001054945">
    <property type="component" value="Unassembled WGS sequence"/>
</dbReference>
<feature type="region of interest" description="Disordered" evidence="1">
    <location>
        <begin position="75"/>
        <end position="124"/>
    </location>
</feature>
<evidence type="ECO:0000256" key="1">
    <source>
        <dbReference type="SAM" id="MobiDB-lite"/>
    </source>
</evidence>
<feature type="compositionally biased region" description="Polar residues" evidence="1">
    <location>
        <begin position="77"/>
        <end position="90"/>
    </location>
</feature>
<feature type="compositionally biased region" description="Basic and acidic residues" evidence="1">
    <location>
        <begin position="617"/>
        <end position="632"/>
    </location>
</feature>
<feature type="region of interest" description="Disordered" evidence="1">
    <location>
        <begin position="220"/>
        <end position="242"/>
    </location>
</feature>
<comment type="caution">
    <text evidence="2">The sequence shown here is derived from an EMBL/GenBank/DDBJ whole genome shotgun (WGS) entry which is preliminary data.</text>
</comment>
<organism evidence="2 3">
    <name type="scientific">Caerostris extrusa</name>
    <name type="common">Bark spider</name>
    <name type="synonym">Caerostris bankana</name>
    <dbReference type="NCBI Taxonomy" id="172846"/>
    <lineage>
        <taxon>Eukaryota</taxon>
        <taxon>Metazoa</taxon>
        <taxon>Ecdysozoa</taxon>
        <taxon>Arthropoda</taxon>
        <taxon>Chelicerata</taxon>
        <taxon>Arachnida</taxon>
        <taxon>Araneae</taxon>
        <taxon>Araneomorphae</taxon>
        <taxon>Entelegynae</taxon>
        <taxon>Araneoidea</taxon>
        <taxon>Araneidae</taxon>
        <taxon>Caerostris</taxon>
    </lineage>
</organism>
<sequence>MVAWPSGLRRWFKAPVSSEAWVRIPPLPAEELRLIAKTLADESKKSIRSAFRSKTWVPLKVDVFPAPIKGVLKSKKQQSADNTRHVTFNSDPEIHYRTASETSSASTPKSVQNRKEKENDFHLNTKMNDKSYSCTFPKTPEEKSEAERKFDELLNEKCSWSYKSIKTIQCQRQIENKKSSIYQIQSSTIETVNIAENLYDDNYCEDKEFGDNNGEIKNEKKYQRKNKKKQPRKSNNSRTIKHKNSLINKNSCTFNKVLDTDIQNNVKTTRTKRNVKVISYEEVSDVEYVSSSSDEGIVLQSRIFNGNSDDNDNSIRSDDDEITKIYPSNNQEELNKFTTCNSFNSNCNSEIPTQQELNENVSNFVEENNLDSERLAVIDQEDISSKNSSIEKVMEENVNTSTLQLSSLSELDNNENEVNKDNTEIKTQSSQTDLSLKILQQYNNISAEIQSVCNELETPKSTIEDEILEDFLNGSFDINKYKLKSKTPEVHQIDLNEAKFKNNNKNDSVSAVKKLPNKSDLKKSNKIKDLNKNETIKSHNLKNNIRNKIDIEKSQSDDETKIQFKRSNTKVRKSVPHNQQLYIGCETIQNDNLQDRITRLQSLNFKSHSKNLSDPPKNTKDKIEKCDGNNKEKNIRQTALTVKKSKMNNLINTDTNSLSSVEEDKKCVRNSEDEVEINFPIFEERQYSAKYKRSKIEYKTNIYDEEQETNEKNVLNVEKVTVKQNTKIKSNKKNNTHNVILNKEFNSPFLNKYNAITPYRKAGNVLTKSETNCPITSNLKSKDKKQSPKTWVELENEILNSDENETSTFKKCTFFPTEELISDNEKLHSFKRNNSVHYSEIEDEDSQDNYGIQNLVKENSFTLVKSNTNPEITFDSPNASIINKVIMKMQQCTSPVLMPNKEIKGKCNEKEIICQVQLDGDSTKNNEISNMKTYQNKEKREKCNKDSYEDNETILSQMSDLQLNILEEMNKETAVQIPTKGIKMPDLNLQKNSKKISNITSVKQEQEKNYSKKEYEEYLEKLFHVDVLKDGSAQNEFLSDNNKGKKKYKRSSSSEKVQQKKMIANSDDELFSISSLETDLEDENEQPSQKRASGLLADFFD</sequence>
<evidence type="ECO:0000313" key="3">
    <source>
        <dbReference type="Proteomes" id="UP001054945"/>
    </source>
</evidence>
<feature type="compositionally biased region" description="Basic and acidic residues" evidence="1">
    <location>
        <begin position="113"/>
        <end position="124"/>
    </location>
</feature>